<dbReference type="InterPro" id="IPR053151">
    <property type="entry name" value="RNase_H-like"/>
</dbReference>
<organism evidence="2 3">
    <name type="scientific">Fervidobacterium gondwanense DSM 13020</name>
    <dbReference type="NCBI Taxonomy" id="1121883"/>
    <lineage>
        <taxon>Bacteria</taxon>
        <taxon>Thermotogati</taxon>
        <taxon>Thermotogota</taxon>
        <taxon>Thermotogae</taxon>
        <taxon>Thermotogales</taxon>
        <taxon>Fervidobacteriaceae</taxon>
        <taxon>Fervidobacterium</taxon>
    </lineage>
</organism>
<evidence type="ECO:0000313" key="2">
    <source>
        <dbReference type="EMBL" id="SHN49544.1"/>
    </source>
</evidence>
<dbReference type="Pfam" id="PF00075">
    <property type="entry name" value="RNase_H"/>
    <property type="match status" value="1"/>
</dbReference>
<protein>
    <submittedName>
        <fullName evidence="2">Ribonuclease HI</fullName>
    </submittedName>
</protein>
<name>A0A1M7RTL8_FERGO</name>
<accession>A0A1M7RTL8</accession>
<gene>
    <name evidence="2" type="ORF">SAMN02745226_00143</name>
</gene>
<dbReference type="EMBL" id="FRDJ01000001">
    <property type="protein sequence ID" value="SHN49544.1"/>
    <property type="molecule type" value="Genomic_DNA"/>
</dbReference>
<evidence type="ECO:0000313" key="3">
    <source>
        <dbReference type="Proteomes" id="UP000184207"/>
    </source>
</evidence>
<dbReference type="GO" id="GO:0004523">
    <property type="term" value="F:RNA-DNA hybrid ribonuclease activity"/>
    <property type="evidence" value="ECO:0007669"/>
    <property type="project" value="InterPro"/>
</dbReference>
<sequence length="160" mass="18282">MKDNVCLKAYTDGSFKDGVIGAGGIISDGRTVIVEFSFPLYSEPLAQHRNVSGEIYAVMYSIFWAWKNGYKCIKIFHDYSGLAHWANGEWKANTEVTRLYKAFVEHLKKAMKIEFVKVEAHRGNALNNLADKLAKMALEEKKEAPLFEEFEDLVENFQYS</sequence>
<dbReference type="PROSITE" id="PS50879">
    <property type="entry name" value="RNASE_H_1"/>
    <property type="match status" value="1"/>
</dbReference>
<dbReference type="STRING" id="1121883.SAMN02745226_00143"/>
<reference evidence="3" key="1">
    <citation type="submission" date="2016-12" db="EMBL/GenBank/DDBJ databases">
        <authorList>
            <person name="Varghese N."/>
            <person name="Submissions S."/>
        </authorList>
    </citation>
    <scope>NUCLEOTIDE SEQUENCE [LARGE SCALE GENOMIC DNA]</scope>
    <source>
        <strain evidence="3">DSM 13020</strain>
    </source>
</reference>
<dbReference type="GO" id="GO:0003676">
    <property type="term" value="F:nucleic acid binding"/>
    <property type="evidence" value="ECO:0007669"/>
    <property type="project" value="InterPro"/>
</dbReference>
<dbReference type="SUPFAM" id="SSF53098">
    <property type="entry name" value="Ribonuclease H-like"/>
    <property type="match status" value="1"/>
</dbReference>
<dbReference type="PANTHER" id="PTHR47723:SF19">
    <property type="entry name" value="POLYNUCLEOTIDYL TRANSFERASE, RIBONUCLEASE H-LIKE SUPERFAMILY PROTEIN"/>
    <property type="match status" value="1"/>
</dbReference>
<proteinExistence type="predicted"/>
<dbReference type="Proteomes" id="UP000184207">
    <property type="component" value="Unassembled WGS sequence"/>
</dbReference>
<evidence type="ECO:0000259" key="1">
    <source>
        <dbReference type="PROSITE" id="PS50879"/>
    </source>
</evidence>
<dbReference type="Gene3D" id="3.30.420.10">
    <property type="entry name" value="Ribonuclease H-like superfamily/Ribonuclease H"/>
    <property type="match status" value="1"/>
</dbReference>
<dbReference type="PANTHER" id="PTHR47723">
    <property type="entry name" value="OS05G0353850 PROTEIN"/>
    <property type="match status" value="1"/>
</dbReference>
<feature type="domain" description="RNase H type-1" evidence="1">
    <location>
        <begin position="3"/>
        <end position="139"/>
    </location>
</feature>
<dbReference type="InterPro" id="IPR036397">
    <property type="entry name" value="RNaseH_sf"/>
</dbReference>
<keyword evidence="3" id="KW-1185">Reference proteome</keyword>
<dbReference type="InterPro" id="IPR012337">
    <property type="entry name" value="RNaseH-like_sf"/>
</dbReference>
<dbReference type="CDD" id="cd09277">
    <property type="entry name" value="RNase_HI_bacteria_like"/>
    <property type="match status" value="1"/>
</dbReference>
<dbReference type="RefSeq" id="WP_072757305.1">
    <property type="nucleotide sequence ID" value="NZ_FRDJ01000001.1"/>
</dbReference>
<dbReference type="AlphaFoldDB" id="A0A1M7RTL8"/>
<dbReference type="InterPro" id="IPR002156">
    <property type="entry name" value="RNaseH_domain"/>
</dbReference>